<reference evidence="1 2" key="1">
    <citation type="submission" date="2011-02" db="EMBL/GenBank/DDBJ databases">
        <authorList>
            <person name="Weinstock G."/>
            <person name="Sodergren E."/>
            <person name="Clifton S."/>
            <person name="Fulton L."/>
            <person name="Fulton B."/>
            <person name="Courtney L."/>
            <person name="Fronick C."/>
            <person name="Harrison M."/>
            <person name="Strong C."/>
            <person name="Farmer C."/>
            <person name="Delahaunty K."/>
            <person name="Markovic C."/>
            <person name="Hall O."/>
            <person name="Minx P."/>
            <person name="Tomlinson C."/>
            <person name="Mitreva M."/>
            <person name="Hou S."/>
            <person name="Chen J."/>
            <person name="Wollam A."/>
            <person name="Pepin K.H."/>
            <person name="Johnson M."/>
            <person name="Bhonagiri V."/>
            <person name="Zhang X."/>
            <person name="Suruliraj S."/>
            <person name="Warren W."/>
            <person name="Chinwalla A."/>
            <person name="Mardis E.R."/>
            <person name="Wilson R.K."/>
        </authorList>
    </citation>
    <scope>NUCLEOTIDE SEQUENCE [LARGE SCALE GENOMIC DNA]</scope>
    <source>
        <strain evidence="1 2">YIT 11859</strain>
    </source>
</reference>
<keyword evidence="2" id="KW-1185">Reference proteome</keyword>
<comment type="caution">
    <text evidence="1">The sequence shown here is derived from an EMBL/GenBank/DDBJ whole genome shotgun (WGS) entry which is preliminary data.</text>
</comment>
<sequence length="74" mass="8897">MLKEKMMSNERISGVQAVRLIPAKTVARILNINVRTVWKFMQNKPNFPQPLKRFPRYTRWNEADILNWRDTPQI</sequence>
<accession>F3QNY9</accession>
<evidence type="ECO:0000313" key="1">
    <source>
        <dbReference type="EMBL" id="EGG50221.1"/>
    </source>
</evidence>
<dbReference type="HOGENOM" id="CLU_2684486_0_0_4"/>
<dbReference type="AlphaFoldDB" id="F3QNY9"/>
<dbReference type="Proteomes" id="UP000005156">
    <property type="component" value="Unassembled WGS sequence"/>
</dbReference>
<name>F3QNY9_9BURK</name>
<dbReference type="SUPFAM" id="SSF46955">
    <property type="entry name" value="Putative DNA-binding domain"/>
    <property type="match status" value="1"/>
</dbReference>
<gene>
    <name evidence="1" type="ORF">HMPREF9439_02680</name>
</gene>
<dbReference type="InterPro" id="IPR009061">
    <property type="entry name" value="DNA-bd_dom_put_sf"/>
</dbReference>
<organism evidence="1 2">
    <name type="scientific">Parasutterella excrementihominis YIT 11859</name>
    <dbReference type="NCBI Taxonomy" id="762966"/>
    <lineage>
        <taxon>Bacteria</taxon>
        <taxon>Pseudomonadati</taxon>
        <taxon>Pseudomonadota</taxon>
        <taxon>Betaproteobacteria</taxon>
        <taxon>Burkholderiales</taxon>
        <taxon>Sutterellaceae</taxon>
        <taxon>Parasutterella</taxon>
    </lineage>
</organism>
<proteinExistence type="predicted"/>
<dbReference type="EMBL" id="AFBP01000100">
    <property type="protein sequence ID" value="EGG50221.1"/>
    <property type="molecule type" value="Genomic_DNA"/>
</dbReference>
<evidence type="ECO:0000313" key="2">
    <source>
        <dbReference type="Proteomes" id="UP000005156"/>
    </source>
</evidence>
<protein>
    <submittedName>
        <fullName evidence="1">Transcriptional regulator, AlpA family</fullName>
    </submittedName>
</protein>